<proteinExistence type="predicted"/>
<accession>Q6AIE2</accession>
<geneLocation type="plasmid" evidence="3">
    <name>large</name>
</geneLocation>
<evidence type="ECO:0000313" key="2">
    <source>
        <dbReference type="EMBL" id="CAG37905.1"/>
    </source>
</evidence>
<dbReference type="Gene3D" id="1.10.1200.10">
    <property type="entry name" value="ACP-like"/>
    <property type="match status" value="1"/>
</dbReference>
<dbReference type="HOGENOM" id="CLU_108696_21_0_7"/>
<dbReference type="STRING" id="177439.DPPB41"/>
<name>Q6AIE2_DESPS</name>
<dbReference type="EMBL" id="CR522871">
    <property type="protein sequence ID" value="CAG37905.1"/>
    <property type="molecule type" value="Genomic_DNA"/>
</dbReference>
<evidence type="ECO:0000259" key="1">
    <source>
        <dbReference type="PROSITE" id="PS50075"/>
    </source>
</evidence>
<dbReference type="InterPro" id="IPR036736">
    <property type="entry name" value="ACP-like_sf"/>
</dbReference>
<dbReference type="Proteomes" id="UP000000602">
    <property type="component" value="Plasmid large"/>
</dbReference>
<organism evidence="2 3">
    <name type="scientific">Desulfotalea psychrophila (strain LSv54 / DSM 12343)</name>
    <dbReference type="NCBI Taxonomy" id="177439"/>
    <lineage>
        <taxon>Bacteria</taxon>
        <taxon>Pseudomonadati</taxon>
        <taxon>Thermodesulfobacteriota</taxon>
        <taxon>Desulfobulbia</taxon>
        <taxon>Desulfobulbales</taxon>
        <taxon>Desulfocapsaceae</taxon>
        <taxon>Desulfotalea</taxon>
    </lineage>
</organism>
<dbReference type="AlphaFoldDB" id="Q6AIE2"/>
<dbReference type="KEGG" id="dps:DPPB41"/>
<reference evidence="2 3" key="1">
    <citation type="journal article" date="2004" name="Environ. Microbiol.">
        <title>The genome of Desulfotalea psychrophila, a sulfate-reducing bacterium from permanently cold Arctic sediments.</title>
        <authorList>
            <person name="Rabus R."/>
            <person name="Ruepp A."/>
            <person name="Frickey T."/>
            <person name="Rattei T."/>
            <person name="Fartmann B."/>
            <person name="Stark M."/>
            <person name="Bauer M."/>
            <person name="Zibat A."/>
            <person name="Lombardot T."/>
            <person name="Becker I."/>
            <person name="Amann J."/>
            <person name="Gellner K."/>
            <person name="Teeling H."/>
            <person name="Leuschner W.D."/>
            <person name="Gloeckner F.-O."/>
            <person name="Lupas A.N."/>
            <person name="Amann R."/>
            <person name="Klenk H.-P."/>
        </authorList>
    </citation>
    <scope>NUCLEOTIDE SEQUENCE [LARGE SCALE GENOMIC DNA]</scope>
    <source>
        <strain evidence="3">DSM 12343 / LSv54</strain>
        <plasmid evidence="3">large</plasmid>
    </source>
</reference>
<dbReference type="SUPFAM" id="SSF47336">
    <property type="entry name" value="ACP-like"/>
    <property type="match status" value="1"/>
</dbReference>
<dbReference type="InterPro" id="IPR009081">
    <property type="entry name" value="PP-bd_ACP"/>
</dbReference>
<dbReference type="OrthoDB" id="9810922at2"/>
<dbReference type="Pfam" id="PF00550">
    <property type="entry name" value="PP-binding"/>
    <property type="match status" value="1"/>
</dbReference>
<dbReference type="RefSeq" id="WP_011190400.1">
    <property type="nucleotide sequence ID" value="NC_006139.1"/>
</dbReference>
<gene>
    <name evidence="2" type="ordered locus">DPPB41</name>
</gene>
<dbReference type="PROSITE" id="PS50075">
    <property type="entry name" value="CARRIER"/>
    <property type="match status" value="1"/>
</dbReference>
<protein>
    <submittedName>
        <fullName evidence="2">Predicted orf</fullName>
    </submittedName>
</protein>
<keyword evidence="3" id="KW-1185">Reference proteome</keyword>
<feature type="domain" description="Carrier" evidence="1">
    <location>
        <begin position="1"/>
        <end position="80"/>
    </location>
</feature>
<evidence type="ECO:0000313" key="3">
    <source>
        <dbReference type="Proteomes" id="UP000000602"/>
    </source>
</evidence>
<dbReference type="eggNOG" id="COG0236">
    <property type="taxonomic scope" value="Bacteria"/>
</dbReference>
<sequence>MTEEQIKQTILRVLQPITPEADLDELAADEDMQEALDIDSFDVLTFFVKLYEELGVEIPEEDYGQIITLNDLIGYLAARID</sequence>